<dbReference type="EMBL" id="KZ293708">
    <property type="protein sequence ID" value="PBK83240.1"/>
    <property type="molecule type" value="Genomic_DNA"/>
</dbReference>
<protein>
    <recommendedName>
        <fullName evidence="3">CxC2-like cysteine cluster KDZ transposase-associated domain-containing protein</fullName>
    </recommendedName>
</protein>
<organism evidence="1 2">
    <name type="scientific">Armillaria gallica</name>
    <name type="common">Bulbous honey fungus</name>
    <name type="synonym">Armillaria bulbosa</name>
    <dbReference type="NCBI Taxonomy" id="47427"/>
    <lineage>
        <taxon>Eukaryota</taxon>
        <taxon>Fungi</taxon>
        <taxon>Dikarya</taxon>
        <taxon>Basidiomycota</taxon>
        <taxon>Agaricomycotina</taxon>
        <taxon>Agaricomycetes</taxon>
        <taxon>Agaricomycetidae</taxon>
        <taxon>Agaricales</taxon>
        <taxon>Marasmiineae</taxon>
        <taxon>Physalacriaceae</taxon>
        <taxon>Armillaria</taxon>
    </lineage>
</organism>
<gene>
    <name evidence="1" type="ORF">ARMGADRAFT_945276</name>
</gene>
<dbReference type="OrthoDB" id="3235114at2759"/>
<reference evidence="2" key="1">
    <citation type="journal article" date="2017" name="Nat. Ecol. Evol.">
        <title>Genome expansion and lineage-specific genetic innovations in the forest pathogenic fungi Armillaria.</title>
        <authorList>
            <person name="Sipos G."/>
            <person name="Prasanna A.N."/>
            <person name="Walter M.C."/>
            <person name="O'Connor E."/>
            <person name="Balint B."/>
            <person name="Krizsan K."/>
            <person name="Kiss B."/>
            <person name="Hess J."/>
            <person name="Varga T."/>
            <person name="Slot J."/>
            <person name="Riley R."/>
            <person name="Boka B."/>
            <person name="Rigling D."/>
            <person name="Barry K."/>
            <person name="Lee J."/>
            <person name="Mihaltcheva S."/>
            <person name="LaButti K."/>
            <person name="Lipzen A."/>
            <person name="Waldron R."/>
            <person name="Moloney N.M."/>
            <person name="Sperisen C."/>
            <person name="Kredics L."/>
            <person name="Vagvoelgyi C."/>
            <person name="Patrignani A."/>
            <person name="Fitzpatrick D."/>
            <person name="Nagy I."/>
            <person name="Doyle S."/>
            <person name="Anderson J.B."/>
            <person name="Grigoriev I.V."/>
            <person name="Gueldener U."/>
            <person name="Muensterkoetter M."/>
            <person name="Nagy L.G."/>
        </authorList>
    </citation>
    <scope>NUCLEOTIDE SEQUENCE [LARGE SCALE GENOMIC DNA]</scope>
    <source>
        <strain evidence="2">Ar21-2</strain>
    </source>
</reference>
<sequence length="216" mass="24703">MVWEWCHLKLLKQQLAKSPCDFKDTLPGKLPVTAGSLAVKCLACPWPGINLDEGWENDTNDLWKYTPYLAIDANFQLVCFMVSNSNRDPSLTNRVAFIVWQDEFREHVAEYGKWIPFDPRLATSGIATVDCACHDCKNPSVVTILDHGKEQVHIDYIFCGCLQHPTPHCVVVSYDINCQRSKKLWDRMDIYPVSMRHIHIGHDNLQCEAVPPLVHE</sequence>
<accession>A0A2H3CN09</accession>
<dbReference type="STRING" id="47427.A0A2H3CN09"/>
<dbReference type="Pfam" id="PF18758">
    <property type="entry name" value="KDZ"/>
    <property type="match status" value="1"/>
</dbReference>
<evidence type="ECO:0000313" key="2">
    <source>
        <dbReference type="Proteomes" id="UP000217790"/>
    </source>
</evidence>
<keyword evidence="2" id="KW-1185">Reference proteome</keyword>
<name>A0A2H3CN09_ARMGA</name>
<evidence type="ECO:0008006" key="3">
    <source>
        <dbReference type="Google" id="ProtNLM"/>
    </source>
</evidence>
<dbReference type="InterPro" id="IPR040521">
    <property type="entry name" value="KDZ"/>
</dbReference>
<dbReference type="InParanoid" id="A0A2H3CN09"/>
<evidence type="ECO:0000313" key="1">
    <source>
        <dbReference type="EMBL" id="PBK83240.1"/>
    </source>
</evidence>
<dbReference type="Proteomes" id="UP000217790">
    <property type="component" value="Unassembled WGS sequence"/>
</dbReference>
<dbReference type="AlphaFoldDB" id="A0A2H3CN09"/>
<proteinExistence type="predicted"/>